<dbReference type="PANTHER" id="PTHR45913:SF20">
    <property type="entry name" value="GENERAL TRANSCRIPTION FACTOR II-I REPEAT DOMAIN-CONTAINING PROTEIN 2"/>
    <property type="match status" value="1"/>
</dbReference>
<protein>
    <submittedName>
        <fullName evidence="1">Uncharacterized protein</fullName>
    </submittedName>
</protein>
<keyword evidence="2" id="KW-1185">Reference proteome</keyword>
<comment type="caution">
    <text evidence="1">The sequence shown here is derived from an EMBL/GenBank/DDBJ whole genome shotgun (WGS) entry which is preliminary data.</text>
</comment>
<gene>
    <name evidence="1" type="ORF">MEUPH1_LOCUS23327</name>
</gene>
<proteinExistence type="predicted"/>
<evidence type="ECO:0000313" key="1">
    <source>
        <dbReference type="EMBL" id="CAI6369038.1"/>
    </source>
</evidence>
<reference evidence="1 2" key="1">
    <citation type="submission" date="2023-01" db="EMBL/GenBank/DDBJ databases">
        <authorList>
            <person name="Whitehead M."/>
        </authorList>
    </citation>
    <scope>NUCLEOTIDE SEQUENCE [LARGE SCALE GENOMIC DNA]</scope>
</reference>
<dbReference type="Proteomes" id="UP001160148">
    <property type="component" value="Unassembled WGS sequence"/>
</dbReference>
<name>A0AAV0XL29_9HEMI</name>
<sequence>MPAKKRKIDDENRTFNTSWENDYLFTINKQKKPQCLVCLIVIAVLKEYYLKIHCMTNHLSKYEKYIGDARESVVIDLKRKLQSQQNVMTKATTSQQSSLLASYIISNEIAKSEKSLSDGEFVKNCAVKMAKSINENKIASEFEKISLSRRTVTRRIADTDSAIRKTLQTIMTDCAYFSIALDESTDVSDVSQLLIFVRVVSPQFEVYEELLELCSLYGTTKGSDIFNAVKNPIEPFGGFKKILSVVADGAKAMVGKNIGFVFLLRKSNVNVPAIHCIIHQESLCGKIMKLDVFKITYFIRGGNRSLNHRNFITYLEEFDCEYGDLLLHTDVRWLSRGKCLELFFVLRKQILEFLKTNIKTDTTYLENQMIDKQFLCSLAFLIDISQHLNKLNLQLQGKKQTISQIIGY</sequence>
<organism evidence="1 2">
    <name type="scientific">Macrosiphum euphorbiae</name>
    <name type="common">potato aphid</name>
    <dbReference type="NCBI Taxonomy" id="13131"/>
    <lineage>
        <taxon>Eukaryota</taxon>
        <taxon>Metazoa</taxon>
        <taxon>Ecdysozoa</taxon>
        <taxon>Arthropoda</taxon>
        <taxon>Hexapoda</taxon>
        <taxon>Insecta</taxon>
        <taxon>Pterygota</taxon>
        <taxon>Neoptera</taxon>
        <taxon>Paraneoptera</taxon>
        <taxon>Hemiptera</taxon>
        <taxon>Sternorrhyncha</taxon>
        <taxon>Aphidomorpha</taxon>
        <taxon>Aphidoidea</taxon>
        <taxon>Aphididae</taxon>
        <taxon>Macrosiphini</taxon>
        <taxon>Macrosiphum</taxon>
    </lineage>
</organism>
<dbReference type="EMBL" id="CARXXK010000005">
    <property type="protein sequence ID" value="CAI6369038.1"/>
    <property type="molecule type" value="Genomic_DNA"/>
</dbReference>
<dbReference type="InterPro" id="IPR012337">
    <property type="entry name" value="RNaseH-like_sf"/>
</dbReference>
<dbReference type="AlphaFoldDB" id="A0AAV0XL29"/>
<dbReference type="PANTHER" id="PTHR45913">
    <property type="entry name" value="EPM2A-INTERACTING PROTEIN 1"/>
    <property type="match status" value="1"/>
</dbReference>
<evidence type="ECO:0000313" key="2">
    <source>
        <dbReference type="Proteomes" id="UP001160148"/>
    </source>
</evidence>
<dbReference type="SUPFAM" id="SSF53098">
    <property type="entry name" value="Ribonuclease H-like"/>
    <property type="match status" value="1"/>
</dbReference>
<accession>A0AAV0XL29</accession>